<accession>A0A4R4FA40</accession>
<evidence type="ECO:0000256" key="4">
    <source>
        <dbReference type="SAM" id="MobiDB-lite"/>
    </source>
</evidence>
<dbReference type="Proteomes" id="UP000295710">
    <property type="component" value="Unassembled WGS sequence"/>
</dbReference>
<comment type="subcellular location">
    <subcellularLocation>
        <location evidence="1">Cell envelope</location>
    </subcellularLocation>
</comment>
<evidence type="ECO:0000256" key="3">
    <source>
        <dbReference type="ARBA" id="ARBA00022729"/>
    </source>
</evidence>
<dbReference type="InterPro" id="IPR025997">
    <property type="entry name" value="SBP_2_dom"/>
</dbReference>
<comment type="similarity">
    <text evidence="2">Belongs to the bacterial solute-binding protein 2 family.</text>
</comment>
<dbReference type="InterPro" id="IPR028082">
    <property type="entry name" value="Peripla_BP_I"/>
</dbReference>
<gene>
    <name evidence="7" type="ORF">E1963_17220</name>
</gene>
<evidence type="ECO:0000313" key="8">
    <source>
        <dbReference type="Proteomes" id="UP000295710"/>
    </source>
</evidence>
<evidence type="ECO:0000256" key="5">
    <source>
        <dbReference type="SAM" id="SignalP"/>
    </source>
</evidence>
<name>A0A4R4FA40_9FIRM</name>
<organism evidence="7 8">
    <name type="scientific">Extibacter muris</name>
    <dbReference type="NCBI Taxonomy" id="1796622"/>
    <lineage>
        <taxon>Bacteria</taxon>
        <taxon>Bacillati</taxon>
        <taxon>Bacillota</taxon>
        <taxon>Clostridia</taxon>
        <taxon>Lachnospirales</taxon>
        <taxon>Lachnospiraceae</taxon>
        <taxon>Extibacter</taxon>
    </lineage>
</organism>
<protein>
    <submittedName>
        <fullName evidence="7">Sugar ABC transporter substrate-binding protein</fullName>
    </submittedName>
</protein>
<evidence type="ECO:0000256" key="2">
    <source>
        <dbReference type="ARBA" id="ARBA00007639"/>
    </source>
</evidence>
<dbReference type="SUPFAM" id="SSF53822">
    <property type="entry name" value="Periplasmic binding protein-like I"/>
    <property type="match status" value="1"/>
</dbReference>
<feature type="signal peptide" evidence="5">
    <location>
        <begin position="1"/>
        <end position="22"/>
    </location>
</feature>
<feature type="compositionally biased region" description="Basic and acidic residues" evidence="4">
    <location>
        <begin position="25"/>
        <end position="35"/>
    </location>
</feature>
<evidence type="ECO:0000313" key="7">
    <source>
        <dbReference type="EMBL" id="TDA20387.1"/>
    </source>
</evidence>
<dbReference type="PANTHER" id="PTHR46847:SF1">
    <property type="entry name" value="D-ALLOSE-BINDING PERIPLASMIC PROTEIN-RELATED"/>
    <property type="match status" value="1"/>
</dbReference>
<dbReference type="CDD" id="cd19971">
    <property type="entry name" value="PBP1_ABC_sugar_binding-like"/>
    <property type="match status" value="1"/>
</dbReference>
<evidence type="ECO:0000259" key="6">
    <source>
        <dbReference type="Pfam" id="PF13407"/>
    </source>
</evidence>
<dbReference type="PANTHER" id="PTHR46847">
    <property type="entry name" value="D-ALLOSE-BINDING PERIPLASMIC PROTEIN-RELATED"/>
    <property type="match status" value="1"/>
</dbReference>
<dbReference type="RefSeq" id="WP_132280693.1">
    <property type="nucleotide sequence ID" value="NZ_JAOBST010000032.1"/>
</dbReference>
<feature type="domain" description="Periplasmic binding protein" evidence="6">
    <location>
        <begin position="52"/>
        <end position="306"/>
    </location>
</feature>
<comment type="caution">
    <text evidence="7">The sequence shown here is derived from an EMBL/GenBank/DDBJ whole genome shotgun (WGS) entry which is preliminary data.</text>
</comment>
<dbReference type="AlphaFoldDB" id="A0A4R4FA40"/>
<evidence type="ECO:0000256" key="1">
    <source>
        <dbReference type="ARBA" id="ARBA00004196"/>
    </source>
</evidence>
<feature type="chain" id="PRO_5038633664" evidence="5">
    <location>
        <begin position="23"/>
        <end position="332"/>
    </location>
</feature>
<dbReference type="Pfam" id="PF13407">
    <property type="entry name" value="Peripla_BP_4"/>
    <property type="match status" value="1"/>
</dbReference>
<proteinExistence type="inferred from homology"/>
<dbReference type="Gene3D" id="3.40.50.2300">
    <property type="match status" value="2"/>
</dbReference>
<feature type="region of interest" description="Disordered" evidence="4">
    <location>
        <begin position="24"/>
        <end position="43"/>
    </location>
</feature>
<reference evidence="7 8" key="1">
    <citation type="journal article" date="2016" name="Nat. Microbiol.">
        <title>The Mouse Intestinal Bacterial Collection (miBC) provides host-specific insight into cultured diversity and functional potential of the gut microbiota.</title>
        <authorList>
            <person name="Lagkouvardos I."/>
            <person name="Pukall R."/>
            <person name="Abt B."/>
            <person name="Foesel B.U."/>
            <person name="Meier-Kolthoff J.P."/>
            <person name="Kumar N."/>
            <person name="Bresciani A."/>
            <person name="Martinez I."/>
            <person name="Just S."/>
            <person name="Ziegler C."/>
            <person name="Brugiroux S."/>
            <person name="Garzetti D."/>
            <person name="Wenning M."/>
            <person name="Bui T.P."/>
            <person name="Wang J."/>
            <person name="Hugenholtz F."/>
            <person name="Plugge C.M."/>
            <person name="Peterson D.A."/>
            <person name="Hornef M.W."/>
            <person name="Baines J.F."/>
            <person name="Smidt H."/>
            <person name="Walter J."/>
            <person name="Kristiansen K."/>
            <person name="Nielsen H.B."/>
            <person name="Haller D."/>
            <person name="Overmann J."/>
            <person name="Stecher B."/>
            <person name="Clavel T."/>
        </authorList>
    </citation>
    <scope>NUCLEOTIDE SEQUENCE [LARGE SCALE GENOMIC DNA]</scope>
    <source>
        <strain evidence="7 8">DSM 28560</strain>
    </source>
</reference>
<dbReference type="GO" id="GO:0030246">
    <property type="term" value="F:carbohydrate binding"/>
    <property type="evidence" value="ECO:0007669"/>
    <property type="project" value="UniProtKB-ARBA"/>
</dbReference>
<sequence>MKKRIMVAMLSAVMVMSMALTACGSKEESPNEDTKSGAAEDSVDKGGGHKYGFTCMTMNNPFFTTIEGSIRKEVEANGDELITLDTKQDIATQIQQIEDMINQGIEVLFLCPVDSEGIAPALDMLKDADIPVVNFDTDVTDKDKVDTILVSNNEYAGQVVGEAMTERYPDGGKIAILDAPYAAACVQRVEGFMKGLGDAKDKFEIVSQQNGKGDTAESLPIAENIIQANSDLVGFFCINDPSALGAYSAVESAGLTDQVAVFGCDGSPDAKKSIEEGGMAGTGAQSPINIGKQCVEAANKIMAGEKVDKEIKVDTFLITKENVKDYGTDGWQ</sequence>
<keyword evidence="3 5" id="KW-0732">Signal</keyword>
<dbReference type="EMBL" id="SMMX01000022">
    <property type="protein sequence ID" value="TDA20387.1"/>
    <property type="molecule type" value="Genomic_DNA"/>
</dbReference>
<dbReference type="PROSITE" id="PS51257">
    <property type="entry name" value="PROKAR_LIPOPROTEIN"/>
    <property type="match status" value="1"/>
</dbReference>
<dbReference type="GO" id="GO:0030313">
    <property type="term" value="C:cell envelope"/>
    <property type="evidence" value="ECO:0007669"/>
    <property type="project" value="UniProtKB-SubCell"/>
</dbReference>
<keyword evidence="8" id="KW-1185">Reference proteome</keyword>